<evidence type="ECO:0000256" key="3">
    <source>
        <dbReference type="ARBA" id="ARBA00022989"/>
    </source>
</evidence>
<comment type="subcellular location">
    <subcellularLocation>
        <location evidence="1">Endomembrane system</location>
        <topology evidence="1">Multi-pass membrane protein</topology>
    </subcellularLocation>
</comment>
<keyword evidence="4 5" id="KW-0472">Membrane</keyword>
<evidence type="ECO:0000313" key="7">
    <source>
        <dbReference type="Proteomes" id="UP000677668"/>
    </source>
</evidence>
<evidence type="ECO:0000256" key="4">
    <source>
        <dbReference type="ARBA" id="ARBA00023136"/>
    </source>
</evidence>
<sequence length="189" mass="20779">MRGPRDSAAGWRHRAQTLRVPLGFVAAALFVLLAQPTPVSMAIGGSLSLVGLGWRAWATGHLRKDEVLTVRGPYRLARNPLYWGSAWMTTGCLTAGAPWPLALLVAGLFVGIYWPVMQAEAAHLARLFPDTYPAYAARTPLFVPDLRRLAAALGDGFDWRLYVRHREYQAGLGLATVFLLLGLKLWWAG</sequence>
<accession>A0ABX8B2R7</accession>
<protein>
    <submittedName>
        <fullName evidence="6">Isoprenylcysteine carboxylmethyltransferase family protein</fullName>
    </submittedName>
</protein>
<feature type="transmembrane region" description="Helical" evidence="5">
    <location>
        <begin position="170"/>
        <end position="188"/>
    </location>
</feature>
<dbReference type="EMBL" id="CP072642">
    <property type="protein sequence ID" value="QUV94020.1"/>
    <property type="molecule type" value="Genomic_DNA"/>
</dbReference>
<dbReference type="RefSeq" id="WP_211422346.1">
    <property type="nucleotide sequence ID" value="NZ_CP072642.1"/>
</dbReference>
<dbReference type="Gene3D" id="1.20.120.1630">
    <property type="match status" value="1"/>
</dbReference>
<evidence type="ECO:0000256" key="5">
    <source>
        <dbReference type="SAM" id="Phobius"/>
    </source>
</evidence>
<reference evidence="6 7" key="1">
    <citation type="submission" date="2021-03" db="EMBL/GenBank/DDBJ databases">
        <title>Genomic and phenotypic characterization of Chloracidobacterium isolates provides evidence for multiple species.</title>
        <authorList>
            <person name="Saini M.K."/>
            <person name="Costas A.M.G."/>
            <person name="Tank M."/>
            <person name="Bryant D.A."/>
        </authorList>
    </citation>
    <scope>NUCLEOTIDE SEQUENCE [LARGE SCALE GENOMIC DNA]</scope>
    <source>
        <strain evidence="6 7">N</strain>
    </source>
</reference>
<gene>
    <name evidence="6" type="ORF">J8C05_00725</name>
</gene>
<name>A0ABX8B2R7_9BACT</name>
<keyword evidence="2 5" id="KW-0812">Transmembrane</keyword>
<keyword evidence="3 5" id="KW-1133">Transmembrane helix</keyword>
<feature type="transmembrane region" description="Helical" evidence="5">
    <location>
        <begin position="97"/>
        <end position="116"/>
    </location>
</feature>
<evidence type="ECO:0000313" key="6">
    <source>
        <dbReference type="EMBL" id="QUV94020.1"/>
    </source>
</evidence>
<keyword evidence="7" id="KW-1185">Reference proteome</keyword>
<evidence type="ECO:0000256" key="1">
    <source>
        <dbReference type="ARBA" id="ARBA00004127"/>
    </source>
</evidence>
<proteinExistence type="predicted"/>
<organism evidence="6 7">
    <name type="scientific">Chloracidobacterium sp. N</name>
    <dbReference type="NCBI Taxonomy" id="2821540"/>
    <lineage>
        <taxon>Bacteria</taxon>
        <taxon>Pseudomonadati</taxon>
        <taxon>Acidobacteriota</taxon>
        <taxon>Terriglobia</taxon>
        <taxon>Terriglobales</taxon>
        <taxon>Acidobacteriaceae</taxon>
        <taxon>Chloracidobacterium</taxon>
        <taxon>Chloracidobacterium aggregatum</taxon>
    </lineage>
</organism>
<dbReference type="InterPro" id="IPR007318">
    <property type="entry name" value="Phopholipid_MeTrfase"/>
</dbReference>
<evidence type="ECO:0000256" key="2">
    <source>
        <dbReference type="ARBA" id="ARBA00022692"/>
    </source>
</evidence>
<dbReference type="Pfam" id="PF04191">
    <property type="entry name" value="PEMT"/>
    <property type="match status" value="1"/>
</dbReference>
<dbReference type="Proteomes" id="UP000677668">
    <property type="component" value="Chromosome 1"/>
</dbReference>